<dbReference type="InterPro" id="IPR000792">
    <property type="entry name" value="Tscrpt_reg_LuxR_C"/>
</dbReference>
<evidence type="ECO:0000259" key="3">
    <source>
        <dbReference type="PROSITE" id="PS50043"/>
    </source>
</evidence>
<dbReference type="SUPFAM" id="SSF52540">
    <property type="entry name" value="P-loop containing nucleoside triphosphate hydrolases"/>
    <property type="match status" value="1"/>
</dbReference>
<dbReference type="eggNOG" id="COG2197">
    <property type="taxonomic scope" value="Bacteria"/>
</dbReference>
<evidence type="ECO:0000313" key="5">
    <source>
        <dbReference type="Proteomes" id="UP000008043"/>
    </source>
</evidence>
<sequence length="889" mass="94513">MIRATLADIITTGTSLLLRGAPGMGRTALLREAETTALAAGLRVLRMTGAAAEAELPYAALHQVLWPLLDATPGLPSGQRDALETALGLRDGTPPSPAAVADATLVLLTRHGPVVVLQDDLQWADPASRAVFGELRPQLAPLPVVLIGATRHLEAVPPALDDVIDLPPLPDDEAERLLRTLHPWLPEGARDRVLRASGGAPLALRELPEQIRRATTDHPAYLASPGTGLLDELPLGERLGRLYEEQVRALPEAPRRLLLAAALGGPPAQRADTLRDMATRDTRAPWPRIVDDVTASGLAHLDAAGDGLDFRHPLIPAGLIHLATPAERRAAHRLLADALPAASIVHRAAAAVGTDAELADQLQQEADRTAGQGEGAAAARMMARAAGLSPDPADRIARLVAAAVLAAIGGRLNLAADLVADAATEALPGRPEPAAPYAFAVACTRLQLHGDPMPTVELLPGSLDEGRAAGLRDAMLVLLLLAAVLTGDQRAWAAVERHATDPGEPAALCLRAWTGPYRGVHEGLARAVGRLPRDRETAAAWMLLWAAVGLDAVGGERDALDGSLARGHAYAPRALVDSVRAHDAFLHGRWEEALTVSRAGAETSAVYRHALNETLFLLNTAEVHAARGDLTALTALEPVLGNRARERHLRFVAERFEALKVLAALGHGRAEDAWQHTRAIGPAWSHLSLVDRVQAAVDTGRHAEARGRLRAARAAGVADASPHHAFQVAVAEALAAKDVEADERHLAVYALPGAGSWPFPLARTHLSHAKWLRRNGRPEQAATHLRDALRSFTRLGATPWAEQAARELDLVSPRHDPRLSAQELRIAELAAQGLTNRQIGARLGLSPRTIGAHLYRIYPKLGITTRAGVARALQECRPPEARAPEPPAR</sequence>
<dbReference type="AlphaFoldDB" id="K4QXU1"/>
<dbReference type="SMART" id="SM00421">
    <property type="entry name" value="HTH_LUXR"/>
    <property type="match status" value="1"/>
</dbReference>
<dbReference type="GO" id="GO:0003677">
    <property type="term" value="F:DNA binding"/>
    <property type="evidence" value="ECO:0007669"/>
    <property type="project" value="InterPro"/>
</dbReference>
<dbReference type="GO" id="GO:0005524">
    <property type="term" value="F:ATP binding"/>
    <property type="evidence" value="ECO:0007669"/>
    <property type="project" value="UniProtKB-KW"/>
</dbReference>
<dbReference type="GO" id="GO:0004016">
    <property type="term" value="F:adenylate cyclase activity"/>
    <property type="evidence" value="ECO:0007669"/>
    <property type="project" value="TreeGrafter"/>
</dbReference>
<dbReference type="InterPro" id="IPR036388">
    <property type="entry name" value="WH-like_DNA-bd_sf"/>
</dbReference>
<evidence type="ECO:0000256" key="1">
    <source>
        <dbReference type="ARBA" id="ARBA00022741"/>
    </source>
</evidence>
<dbReference type="PANTHER" id="PTHR16305">
    <property type="entry name" value="TESTICULAR SOLUBLE ADENYLYL CYCLASE"/>
    <property type="match status" value="1"/>
</dbReference>
<dbReference type="InterPro" id="IPR041664">
    <property type="entry name" value="AAA_16"/>
</dbReference>
<name>K4QXU1_STRDJ</name>
<accession>K4QXU1</accession>
<protein>
    <recommendedName>
        <fullName evidence="3">HTH luxR-type domain-containing protein</fullName>
    </recommendedName>
</protein>
<dbReference type="GO" id="GO:0005737">
    <property type="term" value="C:cytoplasm"/>
    <property type="evidence" value="ECO:0007669"/>
    <property type="project" value="TreeGrafter"/>
</dbReference>
<dbReference type="STRING" id="1214101.BN159_0820"/>
<proteinExistence type="predicted"/>
<reference evidence="4 5" key="1">
    <citation type="journal article" date="2012" name="J. Bacteriol.">
        <title>Genome sequence of the bacterium Streptomyces davawensis JCM 4913 and heterologous production of the unique antibiotic roseoflavin.</title>
        <authorList>
            <person name="Jankowitsch F."/>
            <person name="Schwarz J."/>
            <person name="Ruckert C."/>
            <person name="Gust B."/>
            <person name="Szczepanowski R."/>
            <person name="Blom J."/>
            <person name="Pelzer S."/>
            <person name="Kalinowski J."/>
            <person name="Mack M."/>
        </authorList>
    </citation>
    <scope>NUCLEOTIDE SEQUENCE [LARGE SCALE GENOMIC DNA]</scope>
    <source>
        <strain evidence="5">DSM 101723 / JCM 4913 / KCC S-0913 / 768</strain>
    </source>
</reference>
<evidence type="ECO:0000256" key="2">
    <source>
        <dbReference type="ARBA" id="ARBA00022840"/>
    </source>
</evidence>
<keyword evidence="2" id="KW-0067">ATP-binding</keyword>
<dbReference type="CDD" id="cd06170">
    <property type="entry name" value="LuxR_C_like"/>
    <property type="match status" value="1"/>
</dbReference>
<dbReference type="PANTHER" id="PTHR16305:SF35">
    <property type="entry name" value="TRANSCRIPTIONAL ACTIVATOR DOMAIN"/>
    <property type="match status" value="1"/>
</dbReference>
<keyword evidence="5" id="KW-1185">Reference proteome</keyword>
<dbReference type="GO" id="GO:0006355">
    <property type="term" value="P:regulation of DNA-templated transcription"/>
    <property type="evidence" value="ECO:0007669"/>
    <property type="project" value="InterPro"/>
</dbReference>
<dbReference type="PROSITE" id="PS50043">
    <property type="entry name" value="HTH_LUXR_2"/>
    <property type="match status" value="1"/>
</dbReference>
<evidence type="ECO:0000313" key="4">
    <source>
        <dbReference type="EMBL" id="CCK25199.1"/>
    </source>
</evidence>
<dbReference type="InterPro" id="IPR016032">
    <property type="entry name" value="Sig_transdc_resp-reg_C-effctor"/>
</dbReference>
<dbReference type="InterPro" id="IPR027417">
    <property type="entry name" value="P-loop_NTPase"/>
</dbReference>
<dbReference type="EMBL" id="HE971709">
    <property type="protein sequence ID" value="CCK25199.1"/>
    <property type="molecule type" value="Genomic_DNA"/>
</dbReference>
<dbReference type="KEGG" id="sdv:BN159_0820"/>
<gene>
    <name evidence="4" type="ORF">BN159_0820</name>
</gene>
<keyword evidence="1" id="KW-0547">Nucleotide-binding</keyword>
<dbReference type="HOGENOM" id="CLU_006850_4_1_11"/>
<dbReference type="PRINTS" id="PR00038">
    <property type="entry name" value="HTHLUXR"/>
</dbReference>
<dbReference type="SUPFAM" id="SSF46894">
    <property type="entry name" value="C-terminal effector domain of the bipartite response regulators"/>
    <property type="match status" value="1"/>
</dbReference>
<dbReference type="Proteomes" id="UP000008043">
    <property type="component" value="Chromosome"/>
</dbReference>
<dbReference type="Gene3D" id="1.10.10.10">
    <property type="entry name" value="Winged helix-like DNA-binding domain superfamily/Winged helix DNA-binding domain"/>
    <property type="match status" value="1"/>
</dbReference>
<feature type="domain" description="HTH luxR-type" evidence="3">
    <location>
        <begin position="812"/>
        <end position="877"/>
    </location>
</feature>
<dbReference type="PROSITE" id="PS00622">
    <property type="entry name" value="HTH_LUXR_1"/>
    <property type="match status" value="1"/>
</dbReference>
<dbReference type="Pfam" id="PF13191">
    <property type="entry name" value="AAA_16"/>
    <property type="match status" value="1"/>
</dbReference>
<organism evidence="4 5">
    <name type="scientific">Streptomyces davaonensis (strain DSM 101723 / JCM 4913 / KCC S-0913 / 768)</name>
    <dbReference type="NCBI Taxonomy" id="1214101"/>
    <lineage>
        <taxon>Bacteria</taxon>
        <taxon>Bacillati</taxon>
        <taxon>Actinomycetota</taxon>
        <taxon>Actinomycetes</taxon>
        <taxon>Kitasatosporales</taxon>
        <taxon>Streptomycetaceae</taxon>
        <taxon>Streptomyces</taxon>
    </lineage>
</organism>
<dbReference type="Pfam" id="PF00196">
    <property type="entry name" value="GerE"/>
    <property type="match status" value="1"/>
</dbReference>